<organism evidence="2 3">
    <name type="scientific">Winogradskyella aurantia</name>
    <dbReference type="NCBI Taxonomy" id="1915063"/>
    <lineage>
        <taxon>Bacteria</taxon>
        <taxon>Pseudomonadati</taxon>
        <taxon>Bacteroidota</taxon>
        <taxon>Flavobacteriia</taxon>
        <taxon>Flavobacteriales</taxon>
        <taxon>Flavobacteriaceae</taxon>
        <taxon>Winogradskyella</taxon>
    </lineage>
</organism>
<keyword evidence="3" id="KW-1185">Reference proteome</keyword>
<dbReference type="AlphaFoldDB" id="A0A265UTM9"/>
<dbReference type="EMBL" id="NGJN01000004">
    <property type="protein sequence ID" value="OZV68675.1"/>
    <property type="molecule type" value="Genomic_DNA"/>
</dbReference>
<name>A0A265UTM9_9FLAO</name>
<feature type="region of interest" description="Disordered" evidence="1">
    <location>
        <begin position="20"/>
        <end position="45"/>
    </location>
</feature>
<comment type="caution">
    <text evidence="2">The sequence shown here is derived from an EMBL/GenBank/DDBJ whole genome shotgun (WGS) entry which is preliminary data.</text>
</comment>
<sequence>MKKLVVLITIFSVIQGYSQGRRGQNGIAQPSREVREKEIEKRQRDMEERKEEYIKTFISTLEADAFQKEIIKQSISSFYDTKLEILKTEYEHRLDRKDALTKLEQTHFKDLENLISEDDMVKIQELVKGNFDEKEVKKKKKKKKKKKN</sequence>
<protein>
    <submittedName>
        <fullName evidence="2">Uncharacterized protein</fullName>
    </submittedName>
</protein>
<dbReference type="Proteomes" id="UP000216840">
    <property type="component" value="Unassembled WGS sequence"/>
</dbReference>
<dbReference type="RefSeq" id="WP_094968441.1">
    <property type="nucleotide sequence ID" value="NZ_NGJN01000004.1"/>
</dbReference>
<dbReference type="OrthoDB" id="1135024at2"/>
<evidence type="ECO:0000313" key="3">
    <source>
        <dbReference type="Proteomes" id="UP000216840"/>
    </source>
</evidence>
<reference evidence="2 3" key="1">
    <citation type="submission" date="2017-05" db="EMBL/GenBank/DDBJ databases">
        <title>The draft genome sequence of Idiomarina salinarum WNB302.</title>
        <authorList>
            <person name="Sun Y."/>
            <person name="Chen B."/>
            <person name="Du Z."/>
        </authorList>
    </citation>
    <scope>NUCLEOTIDE SEQUENCE [LARGE SCALE GENOMIC DNA]</scope>
    <source>
        <strain evidence="2 3">WNB302</strain>
    </source>
</reference>
<accession>A0A265UTM9</accession>
<proteinExistence type="predicted"/>
<feature type="compositionally biased region" description="Basic and acidic residues" evidence="1">
    <location>
        <begin position="32"/>
        <end position="45"/>
    </location>
</feature>
<dbReference type="PROSITE" id="PS50096">
    <property type="entry name" value="IQ"/>
    <property type="match status" value="1"/>
</dbReference>
<evidence type="ECO:0000256" key="1">
    <source>
        <dbReference type="SAM" id="MobiDB-lite"/>
    </source>
</evidence>
<gene>
    <name evidence="2" type="ORF">CA834_09435</name>
</gene>
<evidence type="ECO:0000313" key="2">
    <source>
        <dbReference type="EMBL" id="OZV68675.1"/>
    </source>
</evidence>